<dbReference type="PROSITE" id="PS51257">
    <property type="entry name" value="PROKAR_LIPOPROTEIN"/>
    <property type="match status" value="1"/>
</dbReference>
<protein>
    <submittedName>
        <fullName evidence="3">DUF4136 domain-containing protein</fullName>
    </submittedName>
</protein>
<reference evidence="3 4" key="1">
    <citation type="journal article" date="2023" name="Int. J. Syst. Evol. Microbiol.">
        <title>Physiological and genomic analyses of cobalamin (vitamin B12)-auxotrophy of Lysobacter auxotrophicus sp. nov., a methionine-auxotrophic chitinolytic bacterium isolated from chitin-treated soil.</title>
        <authorList>
            <person name="Saito A."/>
            <person name="Dohra H."/>
            <person name="Hamada M."/>
            <person name="Moriuchi R."/>
            <person name="Kotsuchibashi Y."/>
            <person name="Mori K."/>
        </authorList>
    </citation>
    <scope>NUCLEOTIDE SEQUENCE [LARGE SCALE GENOMIC DNA]</scope>
    <source>
        <strain evidence="3 4">5-21a</strain>
    </source>
</reference>
<accession>A0ABM8DE18</accession>
<feature type="signal peptide" evidence="1">
    <location>
        <begin position="1"/>
        <end position="25"/>
    </location>
</feature>
<proteinExistence type="predicted"/>
<feature type="domain" description="DUF4136" evidence="2">
    <location>
        <begin position="23"/>
        <end position="176"/>
    </location>
</feature>
<dbReference type="EMBL" id="AP027041">
    <property type="protein sequence ID" value="BDU16814.1"/>
    <property type="molecule type" value="Genomic_DNA"/>
</dbReference>
<evidence type="ECO:0000256" key="1">
    <source>
        <dbReference type="SAM" id="SignalP"/>
    </source>
</evidence>
<evidence type="ECO:0000313" key="3">
    <source>
        <dbReference type="EMBL" id="BDU16814.1"/>
    </source>
</evidence>
<keyword evidence="1" id="KW-0732">Signal</keyword>
<organism evidence="3 4">
    <name type="scientific">Lysobacter auxotrophicus</name>
    <dbReference type="NCBI Taxonomy" id="2992573"/>
    <lineage>
        <taxon>Bacteria</taxon>
        <taxon>Pseudomonadati</taxon>
        <taxon>Pseudomonadota</taxon>
        <taxon>Gammaproteobacteria</taxon>
        <taxon>Lysobacterales</taxon>
        <taxon>Lysobacteraceae</taxon>
        <taxon>Lysobacter</taxon>
    </lineage>
</organism>
<dbReference type="Gene3D" id="3.30.160.670">
    <property type="match status" value="1"/>
</dbReference>
<dbReference type="Pfam" id="PF13590">
    <property type="entry name" value="DUF4136"/>
    <property type="match status" value="1"/>
</dbReference>
<feature type="chain" id="PRO_5046653707" evidence="1">
    <location>
        <begin position="26"/>
        <end position="183"/>
    </location>
</feature>
<sequence>MKRLVLGAALVLALAGCASTPTVHTDYDPAAQFNAYRTYTWLKKPEGRSPLVEQRVVAAIDAKLAAKGWRQTADTNADVGIVANVATQQQQTLDTFYSGPAWGGYGWGRWGGAGMGSATTTVRNYEVGTLVVDMFDMKTKQAIWRGTASGTVPDSPEDINAKAQAGVEKMFATFPPGSAPAAK</sequence>
<name>A0ABM8DE18_9GAMM</name>
<dbReference type="Proteomes" id="UP001317822">
    <property type="component" value="Chromosome"/>
</dbReference>
<evidence type="ECO:0000313" key="4">
    <source>
        <dbReference type="Proteomes" id="UP001317822"/>
    </source>
</evidence>
<dbReference type="RefSeq" id="WP_281778800.1">
    <property type="nucleotide sequence ID" value="NZ_AP027041.1"/>
</dbReference>
<keyword evidence="4" id="KW-1185">Reference proteome</keyword>
<dbReference type="InterPro" id="IPR025411">
    <property type="entry name" value="DUF4136"/>
</dbReference>
<gene>
    <name evidence="3" type="ORF">LA521A_20150</name>
</gene>
<evidence type="ECO:0000259" key="2">
    <source>
        <dbReference type="Pfam" id="PF13590"/>
    </source>
</evidence>